<dbReference type="GO" id="GO:0008270">
    <property type="term" value="F:zinc ion binding"/>
    <property type="evidence" value="ECO:0007669"/>
    <property type="project" value="UniProtKB-KW"/>
</dbReference>
<dbReference type="VEuPathDB" id="FungiDB:SDRG_10084"/>
<dbReference type="Gene3D" id="3.30.40.10">
    <property type="entry name" value="Zinc/RING finger domain, C3HC4 (zinc finger)"/>
    <property type="match status" value="1"/>
</dbReference>
<dbReference type="Pfam" id="PF02181">
    <property type="entry name" value="FH2"/>
    <property type="match status" value="1"/>
</dbReference>
<protein>
    <recommendedName>
        <fullName evidence="11">FH2 domain-containing protein</fullName>
    </recommendedName>
</protein>
<evidence type="ECO:0000313" key="10">
    <source>
        <dbReference type="Proteomes" id="UP000030762"/>
    </source>
</evidence>
<dbReference type="OrthoDB" id="1668162at2759"/>
<evidence type="ECO:0000259" key="8">
    <source>
        <dbReference type="PROSITE" id="PS51444"/>
    </source>
</evidence>
<dbReference type="SMART" id="SM00498">
    <property type="entry name" value="FH2"/>
    <property type="match status" value="1"/>
</dbReference>
<evidence type="ECO:0000259" key="7">
    <source>
        <dbReference type="PROSITE" id="PS50826"/>
    </source>
</evidence>
<dbReference type="PROSITE" id="PS50178">
    <property type="entry name" value="ZF_FYVE"/>
    <property type="match status" value="1"/>
</dbReference>
<evidence type="ECO:0000313" key="9">
    <source>
        <dbReference type="EMBL" id="EQC32337.1"/>
    </source>
</evidence>
<dbReference type="InterPro" id="IPR000306">
    <property type="entry name" value="Znf_FYVE"/>
</dbReference>
<evidence type="ECO:0000256" key="1">
    <source>
        <dbReference type="ARBA" id="ARBA00022723"/>
    </source>
</evidence>
<dbReference type="InParanoid" id="T0RQI5"/>
<dbReference type="SUPFAM" id="SSF140741">
    <property type="entry name" value="RUN domain-like"/>
    <property type="match status" value="1"/>
</dbReference>
<dbReference type="eggNOG" id="KOG1922">
    <property type="taxonomic scope" value="Eukaryota"/>
</dbReference>
<dbReference type="InterPro" id="IPR037213">
    <property type="entry name" value="Run_dom_sf"/>
</dbReference>
<dbReference type="SUPFAM" id="SSF101576">
    <property type="entry name" value="Supernatant protein factor (SPF), C-terminal domain"/>
    <property type="match status" value="1"/>
</dbReference>
<evidence type="ECO:0000259" key="6">
    <source>
        <dbReference type="PROSITE" id="PS50178"/>
    </source>
</evidence>
<sequence length="1484" mass="162639">MTTTDALDALPTPASFLLQAISMEMLRVPRGETIAVPTQAPAHERVLAWQFAVHAFDIGFRVEVDGEPCAQFRHRYNAVDKLVEGILEDVPVGSLVVLTWDNQYSRLRTKEVSYRLLWTTHQALHAAREAANEYNIKYNNDVYRARSTSAVDRPKAFRSPRTTASHDALLQRLETAVVDTVSLFMEQPNVPLHAGAARDLVLALEAILRHGIHVHPADMYDEWPEEAYFGFLIQTRDVLRDDASVVADAQLFTPPPSMRYVGWSRARAFLFYALNRGLLHRALENLIKRRSLVARFYEPEMAFLGSYTRAKAAISLLSALHGVTFALAPLQDDLNVSFSTFPPTLYMEDAMAPFATSELVLSDPVEEGDVLRFDGASEPDAFESIRECTPMRYLLLGQPIIDVVIRRSQSLAIPLWERNDAASNLVVALQLRLLGNSAQVRLSLQCGEVPVSPVLTLSASTQWTELLIRATLPSHQCLSLLIDNRNTMVWSKHVYYRARVVSVADYVHAWEASRGAAEAICWKLVIQRALSATSTIIAELEADEERLLQQQRPPVIPQESETSYSELLFGSWLGARSDAACGQCMEPFSLFRRAQECPMCLKQCCANCTRHVIPLPRSGDDGYVCDRCYLKALDIELAARQEHTDGRGENAALEALRQNPSMDKYFKMLSFGVPASAVGQKMQQDYIDADIIHVFTSALDPTGASTSARSHGPAASSRSPMLLRKKSNLRKLHWTALDAKKVDVQSSIWHRQTDKRRKAPMALSSSDLDRLVDLFGDNTTTKSMKKTASKAGFSALDARRSNNINIALSRFKSIANGVSGVIAALTACDLSILHVDLLQTLDEIAPTPAEAKRYSNFRGKVTDPAEGFLIELAKQPRVAEKIKSLLYVVLYKSMAAALRQQLEAIAVAARDILQSERLPRYFEIVLALGNVLNEGTEHADASGVTLASLLKLSETRSMDQSITLLQYLMTLIHARGETDLFQILHEFASLETAQRYSNVLCLSQCALLQKGLANLKYEIKEEKLQEHVLWERAQHQAQNQQKQAIVRQNSVAPSGGRSALLSAIRRQASTVDAIDEGDEAPPRGALLAAIRQQHANTKDVASPPATTPQHALLAAIRQRSENQTESTSRAAEASPPADPRAALFAAIKKKASTHEAGGENPRAALMAALRTPSPDSATAKTAAATDNSRAALMTALRQPKSTPTTPASPEPSATGGRNALLAAIRKETRNVPTNATTPVVVAPVVLPFVTVMEKQAADIAEDLAKLQDDVTVMTEAWLQAAQYLGESPSSSSDYVLGLLHRFIMDVKVAYKLLVAKGHLPPAHASTTSVGDSIATVFGPAVVLAVRHAGAQIEVKFAWAQSAFLNPASILQPSDRVMCRLFGCGIVTATNYGRGLLCVRFPFGFATLRVDDILYRIVLSSVDAHDQALEMRHGDPIQTPFGPATLLSVTPRGCVYGPSASGLVHAINPGLGHLYVDAKHVTFAY</sequence>
<dbReference type="CDD" id="cd17682">
    <property type="entry name" value="RUN_RUFY4_like"/>
    <property type="match status" value="1"/>
</dbReference>
<dbReference type="Gene3D" id="2.60.120.680">
    <property type="entry name" value="GOLD domain"/>
    <property type="match status" value="1"/>
</dbReference>
<name>T0RQI5_SAPDV</name>
<dbReference type="RefSeq" id="XP_008614278.1">
    <property type="nucleotide sequence ID" value="XM_008616056.1"/>
</dbReference>
<gene>
    <name evidence="9" type="ORF">SDRG_10084</name>
</gene>
<keyword evidence="3" id="KW-0862">Zinc</keyword>
<keyword evidence="1" id="KW-0479">Metal-binding</keyword>
<evidence type="ECO:0000256" key="4">
    <source>
        <dbReference type="PROSITE-ProRule" id="PRU00091"/>
    </source>
</evidence>
<dbReference type="Pfam" id="PF01363">
    <property type="entry name" value="FYVE"/>
    <property type="match status" value="1"/>
</dbReference>
<dbReference type="InterPro" id="IPR051144">
    <property type="entry name" value="Formin_homology_domain"/>
</dbReference>
<keyword evidence="10" id="KW-1185">Reference proteome</keyword>
<dbReference type="Gene3D" id="1.20.58.2220">
    <property type="entry name" value="Formin, FH2 domain"/>
    <property type="match status" value="2"/>
</dbReference>
<feature type="region of interest" description="Disordered" evidence="5">
    <location>
        <begin position="1118"/>
        <end position="1138"/>
    </location>
</feature>
<reference evidence="9 10" key="1">
    <citation type="submission" date="2012-04" db="EMBL/GenBank/DDBJ databases">
        <title>The Genome Sequence of Saprolegnia declina VS20.</title>
        <authorList>
            <consortium name="The Broad Institute Genome Sequencing Platform"/>
            <person name="Russ C."/>
            <person name="Nusbaum C."/>
            <person name="Tyler B."/>
            <person name="van West P."/>
            <person name="Dieguez-Uribeondo J."/>
            <person name="de Bruijn I."/>
            <person name="Tripathy S."/>
            <person name="Jiang R."/>
            <person name="Young S.K."/>
            <person name="Zeng Q."/>
            <person name="Gargeya S."/>
            <person name="Fitzgerald M."/>
            <person name="Haas B."/>
            <person name="Abouelleil A."/>
            <person name="Alvarado L."/>
            <person name="Arachchi H.M."/>
            <person name="Berlin A."/>
            <person name="Chapman S.B."/>
            <person name="Goldberg J."/>
            <person name="Griggs A."/>
            <person name="Gujja S."/>
            <person name="Hansen M."/>
            <person name="Howarth C."/>
            <person name="Imamovic A."/>
            <person name="Larimer J."/>
            <person name="McCowen C."/>
            <person name="Montmayeur A."/>
            <person name="Murphy C."/>
            <person name="Neiman D."/>
            <person name="Pearson M."/>
            <person name="Priest M."/>
            <person name="Roberts A."/>
            <person name="Saif S."/>
            <person name="Shea T."/>
            <person name="Sisk P."/>
            <person name="Sykes S."/>
            <person name="Wortman J."/>
            <person name="Nusbaum C."/>
            <person name="Birren B."/>
        </authorList>
    </citation>
    <scope>NUCLEOTIDE SEQUENCE [LARGE SCALE GENOMIC DNA]</scope>
    <source>
        <strain evidence="9 10">VS20</strain>
    </source>
</reference>
<dbReference type="Pfam" id="PF10152">
    <property type="entry name" value="CCDC53"/>
    <property type="match status" value="1"/>
</dbReference>
<dbReference type="PROSITE" id="PS51444">
    <property type="entry name" value="FH2"/>
    <property type="match status" value="1"/>
</dbReference>
<dbReference type="InterPro" id="IPR017455">
    <property type="entry name" value="Znf_FYVE-rel"/>
</dbReference>
<dbReference type="EMBL" id="JH767164">
    <property type="protein sequence ID" value="EQC32337.1"/>
    <property type="molecule type" value="Genomic_DNA"/>
</dbReference>
<dbReference type="Pfam" id="PF02759">
    <property type="entry name" value="RUN"/>
    <property type="match status" value="1"/>
</dbReference>
<dbReference type="SUPFAM" id="SSF101447">
    <property type="entry name" value="Formin homology 2 domain (FH2 domain)"/>
    <property type="match status" value="1"/>
</dbReference>
<dbReference type="CDD" id="cd00065">
    <property type="entry name" value="FYVE_like_SF"/>
    <property type="match status" value="1"/>
</dbReference>
<feature type="domain" description="FYVE-type" evidence="6">
    <location>
        <begin position="575"/>
        <end position="633"/>
    </location>
</feature>
<organism evidence="9 10">
    <name type="scientific">Saprolegnia diclina (strain VS20)</name>
    <dbReference type="NCBI Taxonomy" id="1156394"/>
    <lineage>
        <taxon>Eukaryota</taxon>
        <taxon>Sar</taxon>
        <taxon>Stramenopiles</taxon>
        <taxon>Oomycota</taxon>
        <taxon>Saprolegniomycetes</taxon>
        <taxon>Saprolegniales</taxon>
        <taxon>Saprolegniaceae</taxon>
        <taxon>Saprolegnia</taxon>
    </lineage>
</organism>
<dbReference type="Proteomes" id="UP000030762">
    <property type="component" value="Unassembled WGS sequence"/>
</dbReference>
<evidence type="ECO:0000256" key="2">
    <source>
        <dbReference type="ARBA" id="ARBA00022771"/>
    </source>
</evidence>
<dbReference type="InterPro" id="IPR019309">
    <property type="entry name" value="WASHC3"/>
</dbReference>
<evidence type="ECO:0000256" key="5">
    <source>
        <dbReference type="SAM" id="MobiDB-lite"/>
    </source>
</evidence>
<keyword evidence="2 4" id="KW-0863">Zinc-finger</keyword>
<evidence type="ECO:0000256" key="3">
    <source>
        <dbReference type="ARBA" id="ARBA00022833"/>
    </source>
</evidence>
<feature type="compositionally biased region" description="Low complexity" evidence="5">
    <location>
        <begin position="1201"/>
        <end position="1214"/>
    </location>
</feature>
<dbReference type="GeneID" id="19950811"/>
<feature type="domain" description="RUN" evidence="7">
    <location>
        <begin position="191"/>
        <end position="332"/>
    </location>
</feature>
<dbReference type="InterPro" id="IPR011011">
    <property type="entry name" value="Znf_FYVE_PHD"/>
</dbReference>
<feature type="domain" description="FH2" evidence="8">
    <location>
        <begin position="719"/>
        <end position="1123"/>
    </location>
</feature>
<dbReference type="InterPro" id="IPR036598">
    <property type="entry name" value="GOLD_dom_sf"/>
</dbReference>
<dbReference type="PANTHER" id="PTHR45733">
    <property type="entry name" value="FORMIN-J"/>
    <property type="match status" value="1"/>
</dbReference>
<dbReference type="SUPFAM" id="SSF57903">
    <property type="entry name" value="FYVE/PHD zinc finger"/>
    <property type="match status" value="1"/>
</dbReference>
<dbReference type="InterPro" id="IPR042201">
    <property type="entry name" value="FH2_Formin_sf"/>
</dbReference>
<evidence type="ECO:0008006" key="11">
    <source>
        <dbReference type="Google" id="ProtNLM"/>
    </source>
</evidence>
<dbReference type="PROSITE" id="PS50826">
    <property type="entry name" value="RUN"/>
    <property type="match status" value="1"/>
</dbReference>
<dbReference type="GO" id="GO:0071203">
    <property type="term" value="C:WASH complex"/>
    <property type="evidence" value="ECO:0007669"/>
    <property type="project" value="InterPro"/>
</dbReference>
<dbReference type="InterPro" id="IPR013083">
    <property type="entry name" value="Znf_RING/FYVE/PHD"/>
</dbReference>
<feature type="region of interest" description="Disordered" evidence="5">
    <location>
        <begin position="1196"/>
        <end position="1215"/>
    </location>
</feature>
<dbReference type="STRING" id="1156394.T0RQI5"/>
<dbReference type="SMART" id="SM00593">
    <property type="entry name" value="RUN"/>
    <property type="match status" value="1"/>
</dbReference>
<dbReference type="OMA" id="MEDAMAP"/>
<accession>T0RQI5</accession>
<proteinExistence type="predicted"/>
<dbReference type="InterPro" id="IPR004012">
    <property type="entry name" value="Run_dom"/>
</dbReference>
<dbReference type="Gene3D" id="1.20.58.900">
    <property type="match status" value="1"/>
</dbReference>
<dbReference type="InterPro" id="IPR015425">
    <property type="entry name" value="FH2_Formin"/>
</dbReference>